<keyword evidence="3" id="KW-1185">Reference proteome</keyword>
<evidence type="ECO:0000256" key="1">
    <source>
        <dbReference type="SAM" id="MobiDB-lite"/>
    </source>
</evidence>
<accession>A0AAV7LJD7</accession>
<evidence type="ECO:0000313" key="2">
    <source>
        <dbReference type="EMBL" id="KAJ1091665.1"/>
    </source>
</evidence>
<evidence type="ECO:0000313" key="3">
    <source>
        <dbReference type="Proteomes" id="UP001066276"/>
    </source>
</evidence>
<reference evidence="2" key="1">
    <citation type="journal article" date="2022" name="bioRxiv">
        <title>Sequencing and chromosome-scale assembly of the giantPleurodeles waltlgenome.</title>
        <authorList>
            <person name="Brown T."/>
            <person name="Elewa A."/>
            <person name="Iarovenko S."/>
            <person name="Subramanian E."/>
            <person name="Araus A.J."/>
            <person name="Petzold A."/>
            <person name="Susuki M."/>
            <person name="Suzuki K.-i.T."/>
            <person name="Hayashi T."/>
            <person name="Toyoda A."/>
            <person name="Oliveira C."/>
            <person name="Osipova E."/>
            <person name="Leigh N.D."/>
            <person name="Simon A."/>
            <person name="Yun M.H."/>
        </authorList>
    </citation>
    <scope>NUCLEOTIDE SEQUENCE</scope>
    <source>
        <strain evidence="2">20211129_DDA</strain>
        <tissue evidence="2">Liver</tissue>
    </source>
</reference>
<protein>
    <submittedName>
        <fullName evidence="2">Uncharacterized protein</fullName>
    </submittedName>
</protein>
<feature type="region of interest" description="Disordered" evidence="1">
    <location>
        <begin position="112"/>
        <end position="168"/>
    </location>
</feature>
<dbReference type="Proteomes" id="UP001066276">
    <property type="component" value="Chromosome 11"/>
</dbReference>
<feature type="compositionally biased region" description="Low complexity" evidence="1">
    <location>
        <begin position="154"/>
        <end position="168"/>
    </location>
</feature>
<gene>
    <name evidence="2" type="ORF">NDU88_004782</name>
</gene>
<proteinExistence type="predicted"/>
<name>A0AAV7LJD7_PLEWA</name>
<dbReference type="EMBL" id="JANPWB010000015">
    <property type="protein sequence ID" value="KAJ1091665.1"/>
    <property type="molecule type" value="Genomic_DNA"/>
</dbReference>
<dbReference type="AlphaFoldDB" id="A0AAV7LJD7"/>
<organism evidence="2 3">
    <name type="scientific">Pleurodeles waltl</name>
    <name type="common">Iberian ribbed newt</name>
    <dbReference type="NCBI Taxonomy" id="8319"/>
    <lineage>
        <taxon>Eukaryota</taxon>
        <taxon>Metazoa</taxon>
        <taxon>Chordata</taxon>
        <taxon>Craniata</taxon>
        <taxon>Vertebrata</taxon>
        <taxon>Euteleostomi</taxon>
        <taxon>Amphibia</taxon>
        <taxon>Batrachia</taxon>
        <taxon>Caudata</taxon>
        <taxon>Salamandroidea</taxon>
        <taxon>Salamandridae</taxon>
        <taxon>Pleurodelinae</taxon>
        <taxon>Pleurodeles</taxon>
    </lineage>
</organism>
<comment type="caution">
    <text evidence="2">The sequence shown here is derived from an EMBL/GenBank/DDBJ whole genome shotgun (WGS) entry which is preliminary data.</text>
</comment>
<sequence>MLNRVKSLPVEPCWRAEVQKLPETGEQEADLVGNSFLRLTPKRASGPGQIRRAPVLPASSLFRGERLPVTFDDQGPQAALMLDNRSRMDASKMQKGAPPALGARLMSGGAAGVRSGIQRAPRPAGNEKETIGGPVQARDYLDRDPACSHEPREAAAAAGPGALRPGDL</sequence>
<feature type="compositionally biased region" description="Basic and acidic residues" evidence="1">
    <location>
        <begin position="139"/>
        <end position="153"/>
    </location>
</feature>